<reference evidence="1" key="1">
    <citation type="submission" date="2014-11" db="EMBL/GenBank/DDBJ databases">
        <authorList>
            <person name="Amaro Gonzalez C."/>
        </authorList>
    </citation>
    <scope>NUCLEOTIDE SEQUENCE</scope>
</reference>
<organism evidence="1">
    <name type="scientific">Anguilla anguilla</name>
    <name type="common">European freshwater eel</name>
    <name type="synonym">Muraena anguilla</name>
    <dbReference type="NCBI Taxonomy" id="7936"/>
    <lineage>
        <taxon>Eukaryota</taxon>
        <taxon>Metazoa</taxon>
        <taxon>Chordata</taxon>
        <taxon>Craniata</taxon>
        <taxon>Vertebrata</taxon>
        <taxon>Euteleostomi</taxon>
        <taxon>Actinopterygii</taxon>
        <taxon>Neopterygii</taxon>
        <taxon>Teleostei</taxon>
        <taxon>Anguilliformes</taxon>
        <taxon>Anguillidae</taxon>
        <taxon>Anguilla</taxon>
    </lineage>
</organism>
<sequence length="45" mass="5283">MFIFLSVLFLLLGSIVNERLALNASLRFKYSMVILLMPLAVFWQY</sequence>
<dbReference type="EMBL" id="GBXM01100184">
    <property type="protein sequence ID" value="JAH08393.1"/>
    <property type="molecule type" value="Transcribed_RNA"/>
</dbReference>
<reference evidence="1" key="2">
    <citation type="journal article" date="2015" name="Fish Shellfish Immunol.">
        <title>Early steps in the European eel (Anguilla anguilla)-Vibrio vulnificus interaction in the gills: Role of the RtxA13 toxin.</title>
        <authorList>
            <person name="Callol A."/>
            <person name="Pajuelo D."/>
            <person name="Ebbesson L."/>
            <person name="Teles M."/>
            <person name="MacKenzie S."/>
            <person name="Amaro C."/>
        </authorList>
    </citation>
    <scope>NUCLEOTIDE SEQUENCE</scope>
</reference>
<protein>
    <submittedName>
        <fullName evidence="1">Uncharacterized protein</fullName>
    </submittedName>
</protein>
<evidence type="ECO:0000313" key="1">
    <source>
        <dbReference type="EMBL" id="JAH08393.1"/>
    </source>
</evidence>
<proteinExistence type="predicted"/>
<name>A0A0E9PX08_ANGAN</name>
<accession>A0A0E9PX08</accession>
<dbReference type="AlphaFoldDB" id="A0A0E9PX08"/>